<dbReference type="Pfam" id="PF00886">
    <property type="entry name" value="Ribosomal_S16"/>
    <property type="match status" value="1"/>
</dbReference>
<accession>A0A1F6D191</accession>
<comment type="similarity">
    <text evidence="3">Belongs to the bacterial ribosomal protein bS16 family.</text>
</comment>
<gene>
    <name evidence="3" type="primary">rpsP</name>
    <name evidence="5" type="ORF">A3D62_01040</name>
</gene>
<dbReference type="Gene3D" id="3.30.1320.10">
    <property type="match status" value="1"/>
</dbReference>
<feature type="region of interest" description="Disordered" evidence="4">
    <location>
        <begin position="115"/>
        <end position="170"/>
    </location>
</feature>
<evidence type="ECO:0000256" key="1">
    <source>
        <dbReference type="ARBA" id="ARBA00022980"/>
    </source>
</evidence>
<dbReference type="NCBIfam" id="TIGR00002">
    <property type="entry name" value="S16"/>
    <property type="match status" value="1"/>
</dbReference>
<dbReference type="GO" id="GO:0006412">
    <property type="term" value="P:translation"/>
    <property type="evidence" value="ECO:0007669"/>
    <property type="project" value="UniProtKB-UniRule"/>
</dbReference>
<reference evidence="5 6" key="1">
    <citation type="journal article" date="2016" name="Nat. Commun.">
        <title>Thousands of microbial genomes shed light on interconnected biogeochemical processes in an aquifer system.</title>
        <authorList>
            <person name="Anantharaman K."/>
            <person name="Brown C.T."/>
            <person name="Hug L.A."/>
            <person name="Sharon I."/>
            <person name="Castelle C.J."/>
            <person name="Probst A.J."/>
            <person name="Thomas B.C."/>
            <person name="Singh A."/>
            <person name="Wilkins M.J."/>
            <person name="Karaoz U."/>
            <person name="Brodie E.L."/>
            <person name="Williams K.H."/>
            <person name="Hubbard S.S."/>
            <person name="Banfield J.F."/>
        </authorList>
    </citation>
    <scope>NUCLEOTIDE SEQUENCE [LARGE SCALE GENOMIC DNA]</scope>
</reference>
<organism evidence="5 6">
    <name type="scientific">Candidatus Kaiserbacteria bacterium RIFCSPHIGHO2_02_FULL_49_11</name>
    <dbReference type="NCBI Taxonomy" id="1798489"/>
    <lineage>
        <taxon>Bacteria</taxon>
        <taxon>Candidatus Kaiseribacteriota</taxon>
    </lineage>
</organism>
<evidence type="ECO:0000256" key="4">
    <source>
        <dbReference type="SAM" id="MobiDB-lite"/>
    </source>
</evidence>
<dbReference type="AlphaFoldDB" id="A0A1F6D191"/>
<evidence type="ECO:0000256" key="3">
    <source>
        <dbReference type="HAMAP-Rule" id="MF_00385"/>
    </source>
</evidence>
<keyword evidence="2 3" id="KW-0687">Ribonucleoprotein</keyword>
<dbReference type="HAMAP" id="MF_00385">
    <property type="entry name" value="Ribosomal_bS16"/>
    <property type="match status" value="1"/>
</dbReference>
<dbReference type="PANTHER" id="PTHR12919">
    <property type="entry name" value="30S RIBOSOMAL PROTEIN S16"/>
    <property type="match status" value="1"/>
</dbReference>
<feature type="compositionally biased region" description="Low complexity" evidence="4">
    <location>
        <begin position="115"/>
        <end position="157"/>
    </location>
</feature>
<comment type="caution">
    <text evidence="5">The sequence shown here is derived from an EMBL/GenBank/DDBJ whole genome shotgun (WGS) entry which is preliminary data.</text>
</comment>
<dbReference type="GO" id="GO:0005737">
    <property type="term" value="C:cytoplasm"/>
    <property type="evidence" value="ECO:0007669"/>
    <property type="project" value="UniProtKB-ARBA"/>
</dbReference>
<sequence length="170" mass="17656">MLKIRLTRVGRKNDPSFRVILTESTKGPKSGKYIEALGSYNPIQSTVTLNGERIKYWVSQGAQVSGTVHNLLIQHKVIDGKKINVLPRKSPIKKDLPAEASAQAGGEVAAAALEVASTPAEAAPEAPAPAEAAPADMPADLPAEDSAQAGASAQAGDPVQAEASPAEKQE</sequence>
<dbReference type="EMBL" id="MFLC01000018">
    <property type="protein sequence ID" value="OGG55090.1"/>
    <property type="molecule type" value="Genomic_DNA"/>
</dbReference>
<proteinExistence type="inferred from homology"/>
<name>A0A1F6D191_9BACT</name>
<evidence type="ECO:0000313" key="6">
    <source>
        <dbReference type="Proteomes" id="UP000177659"/>
    </source>
</evidence>
<dbReference type="PANTHER" id="PTHR12919:SF20">
    <property type="entry name" value="SMALL RIBOSOMAL SUBUNIT PROTEIN BS16M"/>
    <property type="match status" value="1"/>
</dbReference>
<protein>
    <recommendedName>
        <fullName evidence="3">Small ribosomal subunit protein bS16</fullName>
    </recommendedName>
</protein>
<dbReference type="PROSITE" id="PS00732">
    <property type="entry name" value="RIBOSOMAL_S16"/>
    <property type="match status" value="1"/>
</dbReference>
<evidence type="ECO:0000256" key="2">
    <source>
        <dbReference type="ARBA" id="ARBA00023274"/>
    </source>
</evidence>
<dbReference type="InterPro" id="IPR000307">
    <property type="entry name" value="Ribosomal_bS16"/>
</dbReference>
<evidence type="ECO:0000313" key="5">
    <source>
        <dbReference type="EMBL" id="OGG55090.1"/>
    </source>
</evidence>
<keyword evidence="1 3" id="KW-0689">Ribosomal protein</keyword>
<dbReference type="GO" id="GO:0003735">
    <property type="term" value="F:structural constituent of ribosome"/>
    <property type="evidence" value="ECO:0007669"/>
    <property type="project" value="InterPro"/>
</dbReference>
<dbReference type="GO" id="GO:0015935">
    <property type="term" value="C:small ribosomal subunit"/>
    <property type="evidence" value="ECO:0007669"/>
    <property type="project" value="TreeGrafter"/>
</dbReference>
<dbReference type="SUPFAM" id="SSF54565">
    <property type="entry name" value="Ribosomal protein S16"/>
    <property type="match status" value="1"/>
</dbReference>
<dbReference type="InterPro" id="IPR023803">
    <property type="entry name" value="Ribosomal_bS16_dom_sf"/>
</dbReference>
<dbReference type="InterPro" id="IPR020592">
    <property type="entry name" value="Ribosomal_bS16_CS"/>
</dbReference>
<dbReference type="Proteomes" id="UP000177659">
    <property type="component" value="Unassembled WGS sequence"/>
</dbReference>